<dbReference type="InterPro" id="IPR000073">
    <property type="entry name" value="AB_hydrolase_1"/>
</dbReference>
<reference evidence="2 3" key="1">
    <citation type="submission" date="2017-07" db="EMBL/GenBank/DDBJ databases">
        <title>Paenibacillus herberti R33 genome sequencing and assembly.</title>
        <authorList>
            <person name="Su W."/>
        </authorList>
    </citation>
    <scope>NUCLEOTIDE SEQUENCE [LARGE SCALE GENOMIC DNA]</scope>
    <source>
        <strain evidence="2 3">R33</strain>
    </source>
</reference>
<protein>
    <submittedName>
        <fullName evidence="2">Alpha/beta hydrolase</fullName>
    </submittedName>
</protein>
<organism evidence="2 3">
    <name type="scientific">Paenibacillus herberti</name>
    <dbReference type="NCBI Taxonomy" id="1619309"/>
    <lineage>
        <taxon>Bacteria</taxon>
        <taxon>Bacillati</taxon>
        <taxon>Bacillota</taxon>
        <taxon>Bacilli</taxon>
        <taxon>Bacillales</taxon>
        <taxon>Paenibacillaceae</taxon>
        <taxon>Paenibacillus</taxon>
    </lineage>
</organism>
<dbReference type="PRINTS" id="PR00111">
    <property type="entry name" value="ABHYDROLASE"/>
</dbReference>
<accession>A0A229P0A8</accession>
<gene>
    <name evidence="2" type="ORF">CGZ75_02730</name>
</gene>
<dbReference type="GO" id="GO:0016787">
    <property type="term" value="F:hydrolase activity"/>
    <property type="evidence" value="ECO:0007669"/>
    <property type="project" value="UniProtKB-KW"/>
</dbReference>
<feature type="domain" description="AB hydrolase-1" evidence="1">
    <location>
        <begin position="21"/>
        <end position="248"/>
    </location>
</feature>
<dbReference type="Proteomes" id="UP000215145">
    <property type="component" value="Unassembled WGS sequence"/>
</dbReference>
<keyword evidence="2" id="KW-0378">Hydrolase</keyword>
<dbReference type="Pfam" id="PF00561">
    <property type="entry name" value="Abhydrolase_1"/>
    <property type="match status" value="1"/>
</dbReference>
<dbReference type="PRINTS" id="PR00412">
    <property type="entry name" value="EPOXHYDRLASE"/>
</dbReference>
<keyword evidence="3" id="KW-1185">Reference proteome</keyword>
<evidence type="ECO:0000313" key="2">
    <source>
        <dbReference type="EMBL" id="OXM15663.1"/>
    </source>
</evidence>
<evidence type="ECO:0000259" key="1">
    <source>
        <dbReference type="Pfam" id="PF00561"/>
    </source>
</evidence>
<dbReference type="InterPro" id="IPR029058">
    <property type="entry name" value="AB_hydrolase_fold"/>
</dbReference>
<dbReference type="OrthoDB" id="6191536at2"/>
<dbReference type="Gene3D" id="3.40.50.1820">
    <property type="entry name" value="alpha/beta hydrolase"/>
    <property type="match status" value="1"/>
</dbReference>
<comment type="caution">
    <text evidence="2">The sequence shown here is derived from an EMBL/GenBank/DDBJ whole genome shotgun (WGS) entry which is preliminary data.</text>
</comment>
<proteinExistence type="predicted"/>
<sequence>MPKVTCNSISLYYETYGEGQPLVLISGLGGDRTFWQSSLESLSSRFQVIVFDTRGSGKTEAPTSEYSMKLFADDLAALLDALNIQKANVLGFSMGGNIALTFALNYPERVEKLIIAASFAVMNQQARLFLDAVLSVYEGGASAKQMFQLIAPWLFSATFLSDPNHAAYLMYDEEDPEEQPLYAWKNQYLAQQAFNAVSRLHEIKIPTLIISGGMDRLAHPEDSILLANKIEHAVLRNIPESGHLINYEYPDEFHRCILEFL</sequence>
<dbReference type="InterPro" id="IPR000639">
    <property type="entry name" value="Epox_hydrolase-like"/>
</dbReference>
<dbReference type="SUPFAM" id="SSF53474">
    <property type="entry name" value="alpha/beta-Hydrolases"/>
    <property type="match status" value="1"/>
</dbReference>
<dbReference type="EMBL" id="NMUQ01000001">
    <property type="protein sequence ID" value="OXM15663.1"/>
    <property type="molecule type" value="Genomic_DNA"/>
</dbReference>
<dbReference type="PANTHER" id="PTHR43433:SF5">
    <property type="entry name" value="AB HYDROLASE-1 DOMAIN-CONTAINING PROTEIN"/>
    <property type="match status" value="1"/>
</dbReference>
<name>A0A229P0A8_9BACL</name>
<dbReference type="PANTHER" id="PTHR43433">
    <property type="entry name" value="HYDROLASE, ALPHA/BETA FOLD FAMILY PROTEIN"/>
    <property type="match status" value="1"/>
</dbReference>
<dbReference type="InterPro" id="IPR050471">
    <property type="entry name" value="AB_hydrolase"/>
</dbReference>
<evidence type="ECO:0000313" key="3">
    <source>
        <dbReference type="Proteomes" id="UP000215145"/>
    </source>
</evidence>
<dbReference type="AlphaFoldDB" id="A0A229P0A8"/>